<protein>
    <recommendedName>
        <fullName evidence="3">Rx N-terminal domain-containing protein</fullName>
    </recommendedName>
</protein>
<dbReference type="EMBL" id="CP093344">
    <property type="protein sequence ID" value="WOG86131.1"/>
    <property type="molecule type" value="Genomic_DNA"/>
</dbReference>
<proteinExistence type="predicted"/>
<evidence type="ECO:0000313" key="1">
    <source>
        <dbReference type="EMBL" id="WOG86131.1"/>
    </source>
</evidence>
<reference evidence="1" key="2">
    <citation type="submission" date="2022-03" db="EMBL/GenBank/DDBJ databases">
        <title>Draft title - Genomic analysis of global carrot germplasm unveils the trajectory of domestication and the origin of high carotenoid orange carrot.</title>
        <authorList>
            <person name="Iorizzo M."/>
            <person name="Ellison S."/>
            <person name="Senalik D."/>
            <person name="Macko-Podgorni A."/>
            <person name="Grzebelus D."/>
            <person name="Bostan H."/>
            <person name="Rolling W."/>
            <person name="Curaba J."/>
            <person name="Simon P."/>
        </authorList>
    </citation>
    <scope>NUCLEOTIDE SEQUENCE</scope>
    <source>
        <tissue evidence="1">Leaf</tissue>
    </source>
</reference>
<keyword evidence="2" id="KW-1185">Reference proteome</keyword>
<sequence>MAEAVVSFAMQRLGELLISEANLLHGISDQINENVS</sequence>
<dbReference type="Proteomes" id="UP000077755">
    <property type="component" value="Chromosome 2"/>
</dbReference>
<name>A0AAF1AN09_DAUCS</name>
<evidence type="ECO:0000313" key="2">
    <source>
        <dbReference type="Proteomes" id="UP000077755"/>
    </source>
</evidence>
<evidence type="ECO:0008006" key="3">
    <source>
        <dbReference type="Google" id="ProtNLM"/>
    </source>
</evidence>
<reference evidence="1" key="1">
    <citation type="journal article" date="2016" name="Nat. Genet.">
        <title>A high-quality carrot genome assembly provides new insights into carotenoid accumulation and asterid genome evolution.</title>
        <authorList>
            <person name="Iorizzo M."/>
            <person name="Ellison S."/>
            <person name="Senalik D."/>
            <person name="Zeng P."/>
            <person name="Satapoomin P."/>
            <person name="Huang J."/>
            <person name="Bowman M."/>
            <person name="Iovene M."/>
            <person name="Sanseverino W."/>
            <person name="Cavagnaro P."/>
            <person name="Yildiz M."/>
            <person name="Macko-Podgorni A."/>
            <person name="Moranska E."/>
            <person name="Grzebelus E."/>
            <person name="Grzebelus D."/>
            <person name="Ashrafi H."/>
            <person name="Zheng Z."/>
            <person name="Cheng S."/>
            <person name="Spooner D."/>
            <person name="Van Deynze A."/>
            <person name="Simon P."/>
        </authorList>
    </citation>
    <scope>NUCLEOTIDE SEQUENCE</scope>
    <source>
        <tissue evidence="1">Leaf</tissue>
    </source>
</reference>
<gene>
    <name evidence="1" type="ORF">DCAR_0205332</name>
</gene>
<dbReference type="AlphaFoldDB" id="A0AAF1AN09"/>
<accession>A0AAF1AN09</accession>
<organism evidence="1 2">
    <name type="scientific">Daucus carota subsp. sativus</name>
    <name type="common">Carrot</name>
    <dbReference type="NCBI Taxonomy" id="79200"/>
    <lineage>
        <taxon>Eukaryota</taxon>
        <taxon>Viridiplantae</taxon>
        <taxon>Streptophyta</taxon>
        <taxon>Embryophyta</taxon>
        <taxon>Tracheophyta</taxon>
        <taxon>Spermatophyta</taxon>
        <taxon>Magnoliopsida</taxon>
        <taxon>eudicotyledons</taxon>
        <taxon>Gunneridae</taxon>
        <taxon>Pentapetalae</taxon>
        <taxon>asterids</taxon>
        <taxon>campanulids</taxon>
        <taxon>Apiales</taxon>
        <taxon>Apiaceae</taxon>
        <taxon>Apioideae</taxon>
        <taxon>Scandiceae</taxon>
        <taxon>Daucinae</taxon>
        <taxon>Daucus</taxon>
        <taxon>Daucus sect. Daucus</taxon>
    </lineage>
</organism>